<dbReference type="Gene3D" id="3.30.2320.10">
    <property type="entry name" value="hypothetical protein PF0899 domain"/>
    <property type="match status" value="1"/>
</dbReference>
<evidence type="ECO:0000313" key="4">
    <source>
        <dbReference type="EMBL" id="MDV2912222.1"/>
    </source>
</evidence>
<name>A0AAW8YPX7_PEDAC</name>
<dbReference type="InterPro" id="IPR024455">
    <property type="entry name" value="Phage_capsid"/>
</dbReference>
<dbReference type="EMBL" id="JAWJAX010000019">
    <property type="protein sequence ID" value="MDV2912222.1"/>
    <property type="molecule type" value="Genomic_DNA"/>
</dbReference>
<evidence type="ECO:0000256" key="2">
    <source>
        <dbReference type="SAM" id="MobiDB-lite"/>
    </source>
</evidence>
<dbReference type="AlphaFoldDB" id="A0AAW8YPX7"/>
<dbReference type="InterPro" id="IPR054612">
    <property type="entry name" value="Phage_capsid-like_C"/>
</dbReference>
<reference evidence="4" key="2">
    <citation type="submission" date="2023-10" db="EMBL/GenBank/DDBJ databases">
        <authorList>
            <person name="Khurajog B."/>
        </authorList>
    </citation>
    <scope>NUCLEOTIDE SEQUENCE</scope>
    <source>
        <strain evidence="4">BF14</strain>
    </source>
</reference>
<reference evidence="4" key="1">
    <citation type="journal article" date="2023" name="PeerJ">
        <title>Selection and evaluation of lactic acid bacteria from chicken feces in Thailand as potential probiotics.</title>
        <authorList>
            <person name="Khurajog B."/>
            <person name="Disastra Y."/>
            <person name="Lawwyne L.D."/>
            <person name="Sirichokchatchawan W."/>
            <person name="Niyomtham W."/>
            <person name="Yindee J."/>
            <person name="Hampson D.J."/>
            <person name="Prapasarakul N."/>
        </authorList>
    </citation>
    <scope>NUCLEOTIDE SEQUENCE</scope>
    <source>
        <strain evidence="4">BF14</strain>
    </source>
</reference>
<comment type="caution">
    <text evidence="4">The sequence shown here is derived from an EMBL/GenBank/DDBJ whole genome shotgun (WGS) entry which is preliminary data.</text>
</comment>
<dbReference type="NCBIfam" id="TIGR01554">
    <property type="entry name" value="major_cap_HK97"/>
    <property type="match status" value="1"/>
</dbReference>
<organism evidence="4 5">
    <name type="scientific">Pediococcus acidilactici</name>
    <dbReference type="NCBI Taxonomy" id="1254"/>
    <lineage>
        <taxon>Bacteria</taxon>
        <taxon>Bacillati</taxon>
        <taxon>Bacillota</taxon>
        <taxon>Bacilli</taxon>
        <taxon>Lactobacillales</taxon>
        <taxon>Lactobacillaceae</taxon>
        <taxon>Pediococcus</taxon>
        <taxon>Pediococcus acidilactici group</taxon>
    </lineage>
</organism>
<dbReference type="Pfam" id="PF05065">
    <property type="entry name" value="Phage_capsid"/>
    <property type="match status" value="1"/>
</dbReference>
<feature type="compositionally biased region" description="Basic and acidic residues" evidence="2">
    <location>
        <begin position="59"/>
        <end position="85"/>
    </location>
</feature>
<dbReference type="RefSeq" id="WP_317052546.1">
    <property type="nucleotide sequence ID" value="NZ_CP140878.1"/>
</dbReference>
<feature type="compositionally biased region" description="Basic and acidic residues" evidence="2">
    <location>
        <begin position="123"/>
        <end position="135"/>
    </location>
</feature>
<proteinExistence type="predicted"/>
<feature type="region of interest" description="Disordered" evidence="2">
    <location>
        <begin position="57"/>
        <end position="156"/>
    </location>
</feature>
<gene>
    <name evidence="4" type="ORF">R0H03_10305</name>
</gene>
<evidence type="ECO:0000259" key="3">
    <source>
        <dbReference type="Pfam" id="PF05065"/>
    </source>
</evidence>
<evidence type="ECO:0000256" key="1">
    <source>
        <dbReference type="ARBA" id="ARBA00004328"/>
    </source>
</evidence>
<protein>
    <submittedName>
        <fullName evidence="4">Phage major capsid protein</fullName>
    </submittedName>
</protein>
<feature type="compositionally biased region" description="Basic and acidic residues" evidence="2">
    <location>
        <begin position="145"/>
        <end position="156"/>
    </location>
</feature>
<dbReference type="SUPFAM" id="SSF56563">
    <property type="entry name" value="Major capsid protein gp5"/>
    <property type="match status" value="1"/>
</dbReference>
<accession>A0AAW8YPX7</accession>
<sequence>MKTKLQEEKRDKLAQLKALISDTRDLINKEDSSTEDVEDKMKEVQELKKKIQDINTKLEALESLDKDDDASYDKSDDAPDDKPAEADEGPDTVPEDKNKRDDEDIDDDSDGGSDDDYVANDKVNAKKQKEGKGDKTMATNLTAKQQEEKEKNRTRSIENYIRSHGTVRDAGLKTGDIGAMIPEDIIYNPEAEVNSVVDLSSLVTKTPATTGSGTYPVLKRATAVMNSVEELAENPALAKPEFENVTWKVATYRGAIPISEESIQDTQVPLMPVIQKNAGEQRVNTLNKAISAKLVTFNPKASTVDTLVDDLKHVLNVDLDPAYDKTVVVSQSAYQILDTLKDKEGRYLLQESITASSGLTLFGKPVVVVNDELLGQVGEVHIWVGDLKRAILYVNRADTQISWVKNEIYGQYLGLAMRFDVEVADKSAGYFVSVPSTVAGSASTGK</sequence>
<evidence type="ECO:0000313" key="5">
    <source>
        <dbReference type="Proteomes" id="UP001280415"/>
    </source>
</evidence>
<comment type="subcellular location">
    <subcellularLocation>
        <location evidence="1">Virion</location>
    </subcellularLocation>
</comment>
<feature type="domain" description="Phage capsid-like C-terminal" evidence="3">
    <location>
        <begin position="191"/>
        <end position="428"/>
    </location>
</feature>
<feature type="compositionally biased region" description="Acidic residues" evidence="2">
    <location>
        <begin position="103"/>
        <end position="118"/>
    </location>
</feature>
<dbReference type="Proteomes" id="UP001280415">
    <property type="component" value="Unassembled WGS sequence"/>
</dbReference>